<evidence type="ECO:0000256" key="1">
    <source>
        <dbReference type="SAM" id="MobiDB-lite"/>
    </source>
</evidence>
<gene>
    <name evidence="2" type="ORF">MMF93_12220</name>
</gene>
<reference evidence="2 3" key="1">
    <citation type="journal article" date="2023" name="Microbiol. Spectr.">
        <title>Synergy between Genome Mining, Metabolomics, and Bioinformatics Uncovers Antibacterial Chlorinated Carbazole Alkaloids and Their Biosynthetic Gene Cluster from Streptomyces tubbatahanensis sp. nov., a Novel Actinomycete Isolated from Sulu Sea, Philippines.</title>
        <authorList>
            <person name="Tenebro C.P."/>
            <person name="Trono D.J.V.L."/>
            <person name="Balida L.A.P."/>
            <person name="Bayog L.K.A."/>
            <person name="Bruna J.R."/>
            <person name="Sabido E.M."/>
            <person name="Caspe D.P.C."/>
            <person name="de Los Santos E.L.C."/>
            <person name="Saludes J.P."/>
            <person name="Dalisay D.S."/>
        </authorList>
    </citation>
    <scope>NUCLEOTIDE SEQUENCE [LARGE SCALE GENOMIC DNA]</scope>
    <source>
        <strain evidence="2 3">DSD3025</strain>
    </source>
</reference>
<dbReference type="Pfam" id="PF06224">
    <property type="entry name" value="AlkZ-like"/>
    <property type="match status" value="1"/>
</dbReference>
<keyword evidence="2" id="KW-0238">DNA-binding</keyword>
<feature type="region of interest" description="Disordered" evidence="1">
    <location>
        <begin position="355"/>
        <end position="375"/>
    </location>
</feature>
<name>A0ABY3XS17_9ACTN</name>
<dbReference type="Proteomes" id="UP001202244">
    <property type="component" value="Chromosome"/>
</dbReference>
<evidence type="ECO:0000313" key="3">
    <source>
        <dbReference type="Proteomes" id="UP001202244"/>
    </source>
</evidence>
<evidence type="ECO:0000313" key="2">
    <source>
        <dbReference type="EMBL" id="UNS97190.1"/>
    </source>
</evidence>
<dbReference type="InterPro" id="IPR009351">
    <property type="entry name" value="AlkZ-like"/>
</dbReference>
<dbReference type="EMBL" id="CP093846">
    <property type="protein sequence ID" value="UNS97190.1"/>
    <property type="molecule type" value="Genomic_DNA"/>
</dbReference>
<sequence length="375" mass="41322">MPAVLTRPALSRALLARQFLIERARMPVLDALEHLVGLQAQAPMPPYFALWSRLAGFDPGELARLLTDRDAVRMTVMRGTIHLVSARDALQMRALTRVVTERVLRTNYAKALGETDVWQVAQAARDLLAEGPMTGSALGERLRERWPGVEARALSMAARCLLPLVQVPPRGLWGRSGQPLLETVESWLGRPVPAEPCVETMVLRYLGAFGPASVRDAQTWSGLTRLGEVVERLRPQLRVFADEAGRELFDLPEAPRPHAELPVPVRFLAEYDNLILSHADRSRLMDEPVRRALATRNGQVPGTFLVDGRVRGTWKADTGRGPARLTLTPFERLANEAEQALAEEGERLLEFAANGPEGPRQVTFAAPSSAAPRVG</sequence>
<dbReference type="PANTHER" id="PTHR38479:SF2">
    <property type="entry name" value="WINGED HELIX DNA-BINDING DOMAIN-CONTAINING PROTEIN"/>
    <property type="match status" value="1"/>
</dbReference>
<proteinExistence type="predicted"/>
<accession>A0ABY3XS17</accession>
<dbReference type="RefSeq" id="WP_242751345.1">
    <property type="nucleotide sequence ID" value="NZ_CP093846.1"/>
</dbReference>
<dbReference type="GO" id="GO:0003677">
    <property type="term" value="F:DNA binding"/>
    <property type="evidence" value="ECO:0007669"/>
    <property type="project" value="UniProtKB-KW"/>
</dbReference>
<organism evidence="2 3">
    <name type="scientific">Streptomyces tubbatahanensis</name>
    <dbReference type="NCBI Taxonomy" id="2923272"/>
    <lineage>
        <taxon>Bacteria</taxon>
        <taxon>Bacillati</taxon>
        <taxon>Actinomycetota</taxon>
        <taxon>Actinomycetes</taxon>
        <taxon>Kitasatosporales</taxon>
        <taxon>Streptomycetaceae</taxon>
        <taxon>Streptomyces</taxon>
    </lineage>
</organism>
<keyword evidence="3" id="KW-1185">Reference proteome</keyword>
<dbReference type="PANTHER" id="PTHR38479">
    <property type="entry name" value="LMO0824 PROTEIN"/>
    <property type="match status" value="1"/>
</dbReference>
<protein>
    <submittedName>
        <fullName evidence="2">Winged helix DNA-binding domain-containing protein</fullName>
    </submittedName>
</protein>